<accession>A0ABT5LFD7</accession>
<organism evidence="1 2">
    <name type="scientific">Xenorhabdus yunnanensis</name>
    <dbReference type="NCBI Taxonomy" id="3025878"/>
    <lineage>
        <taxon>Bacteria</taxon>
        <taxon>Pseudomonadati</taxon>
        <taxon>Pseudomonadota</taxon>
        <taxon>Gammaproteobacteria</taxon>
        <taxon>Enterobacterales</taxon>
        <taxon>Morganellaceae</taxon>
        <taxon>Xenorhabdus</taxon>
    </lineage>
</organism>
<dbReference type="Proteomes" id="UP001217178">
    <property type="component" value="Unassembled WGS sequence"/>
</dbReference>
<evidence type="ECO:0000313" key="1">
    <source>
        <dbReference type="EMBL" id="MDC9589826.1"/>
    </source>
</evidence>
<keyword evidence="2" id="KW-1185">Reference proteome</keyword>
<name>A0ABT5LFD7_9GAMM</name>
<reference evidence="1 2" key="1">
    <citation type="submission" date="2023-02" db="EMBL/GenBank/DDBJ databases">
        <title>Entomopathogenic bacteria.</title>
        <authorList>
            <person name="Machado R.A."/>
        </authorList>
    </citation>
    <scope>NUCLEOTIDE SEQUENCE [LARGE SCALE GENOMIC DNA]</scope>
    <source>
        <strain evidence="1 2">XENO-10</strain>
    </source>
</reference>
<dbReference type="EMBL" id="JAQRFI010000022">
    <property type="protein sequence ID" value="MDC9589826.1"/>
    <property type="molecule type" value="Genomic_DNA"/>
</dbReference>
<comment type="caution">
    <text evidence="1">The sequence shown here is derived from an EMBL/GenBank/DDBJ whole genome shotgun (WGS) entry which is preliminary data.</text>
</comment>
<gene>
    <name evidence="1" type="ORF">PSI23_11080</name>
</gene>
<protein>
    <submittedName>
        <fullName evidence="1">Uncharacterized protein</fullName>
    </submittedName>
</protein>
<sequence>MPSCPNKYLALPCDLLGSGTLGESFCQSGNVKLRSGQGRHFPEMQAGQIFHALINPPCDPGCEEVIVTGRNGDTLTISRFQNRQGCFPVGSRIVYTVCSVDAIRAIARESRPNYAYPLVYDCETDTVSIDCAGIKELVRKPCGVTNEDHKVSGGHS</sequence>
<dbReference type="RefSeq" id="WP_273555142.1">
    <property type="nucleotide sequence ID" value="NZ_JAQRFI010000022.1"/>
</dbReference>
<evidence type="ECO:0000313" key="2">
    <source>
        <dbReference type="Proteomes" id="UP001217178"/>
    </source>
</evidence>
<proteinExistence type="predicted"/>